<accession>A0ABN8DRA1</accession>
<dbReference type="PROSITE" id="PS51257">
    <property type="entry name" value="PROKAR_LIPOPROTEIN"/>
    <property type="match status" value="1"/>
</dbReference>
<dbReference type="EMBL" id="CAKLDI010000001">
    <property type="protein sequence ID" value="CAH0533177.1"/>
    <property type="molecule type" value="Genomic_DNA"/>
</dbReference>
<protein>
    <recommendedName>
        <fullName evidence="3">Entry exclusion lipoprotein TrbK</fullName>
    </recommendedName>
</protein>
<dbReference type="InterPro" id="IPR027584">
    <property type="entry name" value="TrbK_RP4"/>
</dbReference>
<dbReference type="Proteomes" id="UP000838672">
    <property type="component" value="Unassembled WGS sequence"/>
</dbReference>
<dbReference type="NCBIfam" id="TIGR04359">
    <property type="entry name" value="TrbK_RP4"/>
    <property type="match status" value="1"/>
</dbReference>
<gene>
    <name evidence="1" type="ORF">VST7929_01039</name>
</gene>
<proteinExistence type="predicted"/>
<sequence>MKKIILAAVFSIFMIGCGEHEMPEVNKANCSKSKRSQEVTKQIKDGTPQQQGDFYWECQRLSVSSMKKKSEPMEFNPFSK</sequence>
<organism evidence="1 2">
    <name type="scientific">Vibrio stylophorae</name>
    <dbReference type="NCBI Taxonomy" id="659351"/>
    <lineage>
        <taxon>Bacteria</taxon>
        <taxon>Pseudomonadati</taxon>
        <taxon>Pseudomonadota</taxon>
        <taxon>Gammaproteobacteria</taxon>
        <taxon>Vibrionales</taxon>
        <taxon>Vibrionaceae</taxon>
        <taxon>Vibrio</taxon>
    </lineage>
</organism>
<reference evidence="1" key="1">
    <citation type="submission" date="2021-11" db="EMBL/GenBank/DDBJ databases">
        <authorList>
            <person name="Rodrigo-Torres L."/>
            <person name="Arahal R. D."/>
            <person name="Lucena T."/>
        </authorList>
    </citation>
    <scope>NUCLEOTIDE SEQUENCE</scope>
    <source>
        <strain evidence="1">CECT 7929</strain>
    </source>
</reference>
<name>A0ABN8DRA1_9VIBR</name>
<comment type="caution">
    <text evidence="1">The sequence shown here is derived from an EMBL/GenBank/DDBJ whole genome shotgun (WGS) entry which is preliminary data.</text>
</comment>
<keyword evidence="2" id="KW-1185">Reference proteome</keyword>
<evidence type="ECO:0000313" key="1">
    <source>
        <dbReference type="EMBL" id="CAH0533177.1"/>
    </source>
</evidence>
<dbReference type="RefSeq" id="WP_237465449.1">
    <property type="nucleotide sequence ID" value="NZ_CAKLDI010000001.1"/>
</dbReference>
<evidence type="ECO:0008006" key="3">
    <source>
        <dbReference type="Google" id="ProtNLM"/>
    </source>
</evidence>
<evidence type="ECO:0000313" key="2">
    <source>
        <dbReference type="Proteomes" id="UP000838672"/>
    </source>
</evidence>